<gene>
    <name evidence="11" type="ORF">ADA01nite_09590</name>
</gene>
<dbReference type="AlphaFoldDB" id="A0A511V3T2"/>
<keyword evidence="3" id="KW-0309">Germination</keyword>
<evidence type="ECO:0000256" key="1">
    <source>
        <dbReference type="ARBA" id="ARBA00004635"/>
    </source>
</evidence>
<evidence type="ECO:0000313" key="12">
    <source>
        <dbReference type="Proteomes" id="UP000321157"/>
    </source>
</evidence>
<accession>A0A511V3T2</accession>
<dbReference type="GO" id="GO:0009847">
    <property type="term" value="P:spore germination"/>
    <property type="evidence" value="ECO:0007669"/>
    <property type="project" value="InterPro"/>
</dbReference>
<dbReference type="InterPro" id="IPR008844">
    <property type="entry name" value="Spore_GerAC-like"/>
</dbReference>
<dbReference type="PROSITE" id="PS51257">
    <property type="entry name" value="PROKAR_LIPOPROTEIN"/>
    <property type="match status" value="1"/>
</dbReference>
<dbReference type="RefSeq" id="WP_146808823.1">
    <property type="nucleotide sequence ID" value="NZ_BJXX01000046.1"/>
</dbReference>
<keyword evidence="12" id="KW-1185">Reference proteome</keyword>
<reference evidence="11 12" key="1">
    <citation type="submission" date="2019-07" db="EMBL/GenBank/DDBJ databases">
        <title>Whole genome shotgun sequence of Aneurinibacillus danicus NBRC 102444.</title>
        <authorList>
            <person name="Hosoyama A."/>
            <person name="Uohara A."/>
            <person name="Ohji S."/>
            <person name="Ichikawa N."/>
        </authorList>
    </citation>
    <scope>NUCLEOTIDE SEQUENCE [LARGE SCALE GENOMIC DNA]</scope>
    <source>
        <strain evidence="11 12">NBRC 102444</strain>
    </source>
</reference>
<evidence type="ECO:0000256" key="7">
    <source>
        <dbReference type="ARBA" id="ARBA00023288"/>
    </source>
</evidence>
<evidence type="ECO:0000256" key="4">
    <source>
        <dbReference type="ARBA" id="ARBA00022729"/>
    </source>
</evidence>
<evidence type="ECO:0000256" key="5">
    <source>
        <dbReference type="ARBA" id="ARBA00023136"/>
    </source>
</evidence>
<evidence type="ECO:0000259" key="10">
    <source>
        <dbReference type="Pfam" id="PF25198"/>
    </source>
</evidence>
<dbReference type="NCBIfam" id="TIGR02887">
    <property type="entry name" value="spore_ger_x_C"/>
    <property type="match status" value="1"/>
</dbReference>
<evidence type="ECO:0000256" key="3">
    <source>
        <dbReference type="ARBA" id="ARBA00022544"/>
    </source>
</evidence>
<name>A0A511V3T2_9BACL</name>
<evidence type="ECO:0000256" key="2">
    <source>
        <dbReference type="ARBA" id="ARBA00007886"/>
    </source>
</evidence>
<feature type="domain" description="Spore germination protein N-terminal" evidence="10">
    <location>
        <begin position="31"/>
        <end position="192"/>
    </location>
</feature>
<evidence type="ECO:0000313" key="11">
    <source>
        <dbReference type="EMBL" id="GEN33499.1"/>
    </source>
</evidence>
<organism evidence="11 12">
    <name type="scientific">Aneurinibacillus danicus</name>
    <dbReference type="NCBI Taxonomy" id="267746"/>
    <lineage>
        <taxon>Bacteria</taxon>
        <taxon>Bacillati</taxon>
        <taxon>Bacillota</taxon>
        <taxon>Bacilli</taxon>
        <taxon>Bacillales</taxon>
        <taxon>Paenibacillaceae</taxon>
        <taxon>Aneurinibacillus group</taxon>
        <taxon>Aneurinibacillus</taxon>
    </lineage>
</organism>
<evidence type="ECO:0000256" key="6">
    <source>
        <dbReference type="ARBA" id="ARBA00023139"/>
    </source>
</evidence>
<comment type="caution">
    <text evidence="11">The sequence shown here is derived from an EMBL/GenBank/DDBJ whole genome shotgun (WGS) entry which is preliminary data.</text>
</comment>
<dbReference type="Gene3D" id="3.30.300.210">
    <property type="entry name" value="Nutrient germinant receptor protein C, domain 3"/>
    <property type="match status" value="1"/>
</dbReference>
<feature type="signal peptide" evidence="8">
    <location>
        <begin position="1"/>
        <end position="20"/>
    </location>
</feature>
<evidence type="ECO:0000256" key="8">
    <source>
        <dbReference type="SAM" id="SignalP"/>
    </source>
</evidence>
<dbReference type="Pfam" id="PF25198">
    <property type="entry name" value="Spore_GerAC_N"/>
    <property type="match status" value="1"/>
</dbReference>
<sequence>MGHIKRAVLLAMLSSIVLTTGCFPTMENNMIEEIAPVIFWSINDGGEGKLKISTLVPPLIKEKKRLFTLRVDLLKQGGKEFNLKYYRELKTGQTRIVLINEELAKKGVISLINTLLTDPAISQRLYLVIVKGNFEDYIKNQLDKQEKLDYFLYRMFKHYEKNNQGEMSVVNLHQFKKKLYSPFSYPIMPVFKVSNENFTYEGTAFFRHDKLKATVKNMDDQIFQLIDNDHYLKLFPIPELSTTIGNVRSNVHMELDGKYSSISIKIDLNGRLEEYRGVKNILRNDELAILNKEIESYLEKQTTKLLKKMQEWKVDPLQLGKFSLTPFTKPISEKEWLNYWKKMEINVDYQLHIKPLTNVSR</sequence>
<evidence type="ECO:0000259" key="9">
    <source>
        <dbReference type="Pfam" id="PF05504"/>
    </source>
</evidence>
<feature type="domain" description="Spore germination GerAC-like C-terminal" evidence="9">
    <location>
        <begin position="201"/>
        <end position="354"/>
    </location>
</feature>
<keyword evidence="6" id="KW-0564">Palmitate</keyword>
<feature type="chain" id="PRO_5039341159" evidence="8">
    <location>
        <begin position="21"/>
        <end position="361"/>
    </location>
</feature>
<comment type="subcellular location">
    <subcellularLocation>
        <location evidence="1">Membrane</location>
        <topology evidence="1">Lipid-anchor</topology>
    </subcellularLocation>
</comment>
<dbReference type="PANTHER" id="PTHR35789:SF1">
    <property type="entry name" value="SPORE GERMINATION PROTEIN B3"/>
    <property type="match status" value="1"/>
</dbReference>
<proteinExistence type="inferred from homology"/>
<dbReference type="InterPro" id="IPR057336">
    <property type="entry name" value="GerAC_N"/>
</dbReference>
<dbReference type="EMBL" id="BJXX01000046">
    <property type="protein sequence ID" value="GEN33499.1"/>
    <property type="molecule type" value="Genomic_DNA"/>
</dbReference>
<comment type="similarity">
    <text evidence="2">Belongs to the GerABKC lipoprotein family.</text>
</comment>
<protein>
    <submittedName>
        <fullName evidence="11">Uncharacterized protein</fullName>
    </submittedName>
</protein>
<keyword evidence="7" id="KW-0449">Lipoprotein</keyword>
<keyword evidence="4 8" id="KW-0732">Signal</keyword>
<dbReference type="InterPro" id="IPR046953">
    <property type="entry name" value="Spore_GerAC-like_C"/>
</dbReference>
<dbReference type="Pfam" id="PF05504">
    <property type="entry name" value="Spore_GerAC"/>
    <property type="match status" value="1"/>
</dbReference>
<dbReference type="Proteomes" id="UP000321157">
    <property type="component" value="Unassembled WGS sequence"/>
</dbReference>
<dbReference type="OrthoDB" id="2986797at2"/>
<dbReference type="GO" id="GO:0016020">
    <property type="term" value="C:membrane"/>
    <property type="evidence" value="ECO:0007669"/>
    <property type="project" value="UniProtKB-SubCell"/>
</dbReference>
<dbReference type="InterPro" id="IPR038501">
    <property type="entry name" value="Spore_GerAC_C_sf"/>
</dbReference>
<keyword evidence="5" id="KW-0472">Membrane</keyword>
<dbReference type="PANTHER" id="PTHR35789">
    <property type="entry name" value="SPORE GERMINATION PROTEIN B3"/>
    <property type="match status" value="1"/>
</dbReference>